<comment type="caution">
    <text evidence="1">The sequence shown here is derived from an EMBL/GenBank/DDBJ whole genome shotgun (WGS) entry which is preliminary data.</text>
</comment>
<proteinExistence type="predicted"/>
<protein>
    <submittedName>
        <fullName evidence="1">Uncharacterized protein</fullName>
    </submittedName>
</protein>
<dbReference type="OrthoDB" id="5392447at2759"/>
<sequence>MARQYGRDNYLKTQDVEAQLVAAGIFDMKRAFFNLILILEKKLDPINNEEEPEIFELFEPDFDIPAIFYWIKYNGQKVYKILRENRTENWRQRNISYMAKHFDQPTERWSF</sequence>
<organism evidence="1 2">
    <name type="scientific">Aspergillus sclerotialis</name>
    <dbReference type="NCBI Taxonomy" id="2070753"/>
    <lineage>
        <taxon>Eukaryota</taxon>
        <taxon>Fungi</taxon>
        <taxon>Dikarya</taxon>
        <taxon>Ascomycota</taxon>
        <taxon>Pezizomycotina</taxon>
        <taxon>Eurotiomycetes</taxon>
        <taxon>Eurotiomycetidae</taxon>
        <taxon>Eurotiales</taxon>
        <taxon>Aspergillaceae</taxon>
        <taxon>Aspergillus</taxon>
        <taxon>Aspergillus subgen. Polypaecilum</taxon>
    </lineage>
</organism>
<evidence type="ECO:0000313" key="1">
    <source>
        <dbReference type="EMBL" id="RJE20914.1"/>
    </source>
</evidence>
<accession>A0A3A2ZNI1</accession>
<name>A0A3A2ZNI1_9EURO</name>
<dbReference type="InterPro" id="IPR022085">
    <property type="entry name" value="OpdG"/>
</dbReference>
<dbReference type="AlphaFoldDB" id="A0A3A2ZNI1"/>
<dbReference type="Pfam" id="PF12311">
    <property type="entry name" value="DUF3632"/>
    <property type="match status" value="1"/>
</dbReference>
<evidence type="ECO:0000313" key="2">
    <source>
        <dbReference type="Proteomes" id="UP000266188"/>
    </source>
</evidence>
<keyword evidence="2" id="KW-1185">Reference proteome</keyword>
<dbReference type="EMBL" id="MVGC01000266">
    <property type="protein sequence ID" value="RJE20914.1"/>
    <property type="molecule type" value="Genomic_DNA"/>
</dbReference>
<gene>
    <name evidence="1" type="ORF">PHISCL_06736</name>
</gene>
<dbReference type="Proteomes" id="UP000266188">
    <property type="component" value="Unassembled WGS sequence"/>
</dbReference>
<reference evidence="2" key="1">
    <citation type="submission" date="2017-02" db="EMBL/GenBank/DDBJ databases">
        <authorList>
            <person name="Tafer H."/>
            <person name="Lopandic K."/>
        </authorList>
    </citation>
    <scope>NUCLEOTIDE SEQUENCE [LARGE SCALE GENOMIC DNA]</scope>
    <source>
        <strain evidence="2">CBS 366.77</strain>
    </source>
</reference>